<dbReference type="RefSeq" id="WP_277242893.1">
    <property type="nucleotide sequence ID" value="NZ_JAKJLQ010000003.1"/>
</dbReference>
<gene>
    <name evidence="2" type="ORF">L2299_05635</name>
</gene>
<name>A0ABT6BRC3_9ACTN</name>
<sequence length="102" mass="10588">MKVVPARVRELGEKMRAVDGTVRRLAPLDGGVDASSGAGGNELAANLRDAARALDKVVDHHADRYLGYADLCMRAAESYENSDRHGAAGIESTAAVPATPGG</sequence>
<accession>A0ABT6BRC3</accession>
<dbReference type="EMBL" id="JAKJLQ010000003">
    <property type="protein sequence ID" value="MDF6100529.1"/>
    <property type="molecule type" value="Genomic_DNA"/>
</dbReference>
<dbReference type="Pfam" id="PF10824">
    <property type="entry name" value="T7SS_ESX_EspC"/>
    <property type="match status" value="1"/>
</dbReference>
<keyword evidence="3" id="KW-1185">Reference proteome</keyword>
<protein>
    <recommendedName>
        <fullName evidence="4">ESX-1 secretion-associated protein</fullName>
    </recommendedName>
</protein>
<evidence type="ECO:0008006" key="4">
    <source>
        <dbReference type="Google" id="ProtNLM"/>
    </source>
</evidence>
<dbReference type="InterPro" id="IPR022536">
    <property type="entry name" value="EspC"/>
</dbReference>
<evidence type="ECO:0000313" key="2">
    <source>
        <dbReference type="EMBL" id="MDF6100529.1"/>
    </source>
</evidence>
<dbReference type="Proteomes" id="UP001152308">
    <property type="component" value="Unassembled WGS sequence"/>
</dbReference>
<feature type="region of interest" description="Disordered" evidence="1">
    <location>
        <begin position="82"/>
        <end position="102"/>
    </location>
</feature>
<evidence type="ECO:0000313" key="3">
    <source>
        <dbReference type="Proteomes" id="UP001152308"/>
    </source>
</evidence>
<comment type="caution">
    <text evidence="2">The sequence shown here is derived from an EMBL/GenBank/DDBJ whole genome shotgun (WGS) entry which is preliminary data.</text>
</comment>
<reference evidence="2" key="2">
    <citation type="submission" date="2022-01" db="EMBL/GenBank/DDBJ databases">
        <authorList>
            <person name="Sanchez-Suarez J."/>
            <person name="Villamil L."/>
            <person name="Diaz L.E."/>
        </authorList>
    </citation>
    <scope>NUCLEOTIDE SEQUENCE</scope>
    <source>
        <strain evidence="2">EUFUS-Z928</strain>
    </source>
</reference>
<reference evidence="2" key="1">
    <citation type="journal article" date="2022" name="Data Brief">
        <title>Draft genome sequence data of Gordonia hongkongensis strain EUFUS-Z928 isolated from the octocoral Eunicea fusca.</title>
        <authorList>
            <person name="Sanchez-Suarez J."/>
            <person name="Diaz L."/>
            <person name="Melo-Bolivar J."/>
            <person name="Villamil L."/>
        </authorList>
    </citation>
    <scope>NUCLEOTIDE SEQUENCE</scope>
    <source>
        <strain evidence="2">EUFUS-Z928</strain>
    </source>
</reference>
<evidence type="ECO:0000256" key="1">
    <source>
        <dbReference type="SAM" id="MobiDB-lite"/>
    </source>
</evidence>
<proteinExistence type="predicted"/>
<organism evidence="2 3">
    <name type="scientific">Gordonia hongkongensis</name>
    <dbReference type="NCBI Taxonomy" id="1701090"/>
    <lineage>
        <taxon>Bacteria</taxon>
        <taxon>Bacillati</taxon>
        <taxon>Actinomycetota</taxon>
        <taxon>Actinomycetes</taxon>
        <taxon>Mycobacteriales</taxon>
        <taxon>Gordoniaceae</taxon>
        <taxon>Gordonia</taxon>
    </lineage>
</organism>